<dbReference type="SUPFAM" id="SSF53613">
    <property type="entry name" value="Ribokinase-like"/>
    <property type="match status" value="1"/>
</dbReference>
<dbReference type="InterPro" id="IPR007342">
    <property type="entry name" value="PsuG"/>
</dbReference>
<dbReference type="GO" id="GO:0005737">
    <property type="term" value="C:cytoplasm"/>
    <property type="evidence" value="ECO:0007669"/>
    <property type="project" value="TreeGrafter"/>
</dbReference>
<dbReference type="Proteomes" id="UP000191144">
    <property type="component" value="Chromosome G"/>
</dbReference>
<dbReference type="AlphaFoldDB" id="A0A1G4KBM8"/>
<keyword evidence="8" id="KW-1185">Reference proteome</keyword>
<evidence type="ECO:0000256" key="3">
    <source>
        <dbReference type="ARBA" id="ARBA00023211"/>
    </source>
</evidence>
<keyword evidence="2" id="KW-0378">Hydrolase</keyword>
<evidence type="ECO:0000256" key="2">
    <source>
        <dbReference type="ARBA" id="ARBA00022801"/>
    </source>
</evidence>
<feature type="domain" description="Carbohydrate kinase PfkB" evidence="6">
    <location>
        <begin position="347"/>
        <end position="543"/>
    </location>
</feature>
<keyword evidence="1" id="KW-0479">Metal-binding</keyword>
<dbReference type="InterPro" id="IPR029056">
    <property type="entry name" value="Ribokinase-like"/>
</dbReference>
<evidence type="ECO:0000313" key="8">
    <source>
        <dbReference type="Proteomes" id="UP000191144"/>
    </source>
</evidence>
<dbReference type="Pfam" id="PF00294">
    <property type="entry name" value="PfkB"/>
    <property type="match status" value="1"/>
</dbReference>
<keyword evidence="4" id="KW-0456">Lyase</keyword>
<evidence type="ECO:0000256" key="5">
    <source>
        <dbReference type="ARBA" id="ARBA00023295"/>
    </source>
</evidence>
<dbReference type="Gene3D" id="3.40.1190.20">
    <property type="match status" value="1"/>
</dbReference>
<dbReference type="Pfam" id="PF04227">
    <property type="entry name" value="Indigoidine_A"/>
    <property type="match status" value="1"/>
</dbReference>
<dbReference type="EMBL" id="LT598484">
    <property type="protein sequence ID" value="SCV01695.1"/>
    <property type="molecule type" value="Genomic_DNA"/>
</dbReference>
<proteinExistence type="inferred from homology"/>
<protein>
    <submittedName>
        <fullName evidence="7">LAME_0G17898g1_1</fullName>
    </submittedName>
</protein>
<accession>A0A1G4KBM8</accession>
<evidence type="ECO:0000256" key="4">
    <source>
        <dbReference type="ARBA" id="ARBA00023239"/>
    </source>
</evidence>
<organism evidence="7 8">
    <name type="scientific">Lachancea meyersii CBS 8951</name>
    <dbReference type="NCBI Taxonomy" id="1266667"/>
    <lineage>
        <taxon>Eukaryota</taxon>
        <taxon>Fungi</taxon>
        <taxon>Dikarya</taxon>
        <taxon>Ascomycota</taxon>
        <taxon>Saccharomycotina</taxon>
        <taxon>Saccharomycetes</taxon>
        <taxon>Saccharomycetales</taxon>
        <taxon>Saccharomycetaceae</taxon>
        <taxon>Lachancea</taxon>
    </lineage>
</organism>
<dbReference type="HAMAP" id="MF_01876">
    <property type="entry name" value="PsiMP_glycosidase"/>
    <property type="match status" value="1"/>
</dbReference>
<keyword evidence="5" id="KW-0326">Glycosidase</keyword>
<dbReference type="OrthoDB" id="198885at2759"/>
<keyword evidence="3" id="KW-0464">Manganese</keyword>
<dbReference type="InterPro" id="IPR011611">
    <property type="entry name" value="PfkB_dom"/>
</dbReference>
<dbReference type="PANTHER" id="PTHR42909">
    <property type="entry name" value="ZGC:136858"/>
    <property type="match status" value="1"/>
</dbReference>
<dbReference type="GO" id="GO:0016798">
    <property type="term" value="F:hydrolase activity, acting on glycosyl bonds"/>
    <property type="evidence" value="ECO:0007669"/>
    <property type="project" value="UniProtKB-KW"/>
</dbReference>
<dbReference type="GO" id="GO:0046872">
    <property type="term" value="F:metal ion binding"/>
    <property type="evidence" value="ECO:0007669"/>
    <property type="project" value="UniProtKB-KW"/>
</dbReference>
<dbReference type="InterPro" id="IPR022830">
    <property type="entry name" value="Indigdn_synthA-like"/>
</dbReference>
<evidence type="ECO:0000256" key="1">
    <source>
        <dbReference type="ARBA" id="ARBA00022723"/>
    </source>
</evidence>
<name>A0A1G4KBM8_9SACH</name>
<evidence type="ECO:0000313" key="7">
    <source>
        <dbReference type="EMBL" id="SCV01695.1"/>
    </source>
</evidence>
<dbReference type="GO" id="GO:0004730">
    <property type="term" value="F:pseudouridylate synthase activity"/>
    <property type="evidence" value="ECO:0007669"/>
    <property type="project" value="InterPro"/>
</dbReference>
<dbReference type="SUPFAM" id="SSF110581">
    <property type="entry name" value="Indigoidine synthase A-like"/>
    <property type="match status" value="1"/>
</dbReference>
<evidence type="ECO:0000259" key="6">
    <source>
        <dbReference type="Pfam" id="PF00294"/>
    </source>
</evidence>
<gene>
    <name evidence="7" type="ORF">LAME_0G17898G</name>
</gene>
<sequence length="726" mass="78472">MSRFFAPLKLKRHFHHLKISDEVRSALLGKQPVVALESTIITHGLPFPQNLEMATLVESQIRNEGAIPATIAFIDGLPTVGLHFSEIERLATTATTKAINKVSRRDVAYTMANKLLGGTTISSTMLLSHMAGIDVFATGGLGGVHRGAETTMDISADLDELGRTPVAVVCAGPKAILDIEKTMEYLETKGCMVATLGSPGTNVPGFYFRDSGVPSPYNFENFSQAAQIINAGHQLGLQSGYLMCVPPPEGIALDESWVKGIIDSATIKANKLGIRGKKLTPFLLGEISRETQGVSVKSNVDFVLNNARAGAQIAIEVSKLSRRNDAVPHIQPSQIFEPIRSAGNVSVVVGAVALDTQSTVAEDLRMKDSNPGKVYSSVGGVGYNVALAAHLSNRYSEVSTKLISSVGDDISGSAILAKLGLPIDSIFVDPHHATAQYSSMHSSDGELVVACADMDITTKLPNKFLSNQLEVAKPKIVVADANIAVQTLQELQNLQSKLNYMLVFEPTSDTKAKKLSLLKGLKVYPQNEVFLITPTTTELKSIYESFEKADKFDVDNWFPVLDSLQIDNALKVEQQTESFSKSLSDVRRSGVFHMACNLLPYFPRILVKDGANGIYVFTLKEDVAEEHAQESLAKYAFMTKGLNFGGKRIGMMFEHYEVPELSSNVKSVTGAGDTLLGVLCNELCHKGDVFGLSASTRLASFERAQLGAKMTVEEVGSVSRRLKQLA</sequence>
<dbReference type="PANTHER" id="PTHR42909:SF1">
    <property type="entry name" value="CARBOHYDRATE KINASE PFKB DOMAIN-CONTAINING PROTEIN"/>
    <property type="match status" value="1"/>
</dbReference>
<reference evidence="8" key="1">
    <citation type="submission" date="2016-03" db="EMBL/GenBank/DDBJ databases">
        <authorList>
            <person name="Devillers Hugo."/>
        </authorList>
    </citation>
    <scope>NUCLEOTIDE SEQUENCE [LARGE SCALE GENOMIC DNA]</scope>
</reference>
<dbReference type="Gene3D" id="3.40.1790.10">
    <property type="entry name" value="Indigoidine synthase domain"/>
    <property type="match status" value="1"/>
</dbReference>